<dbReference type="AlphaFoldDB" id="A0A9W9UGS6"/>
<organism evidence="1 2">
    <name type="scientific">Penicillium brevicompactum</name>
    <dbReference type="NCBI Taxonomy" id="5074"/>
    <lineage>
        <taxon>Eukaryota</taxon>
        <taxon>Fungi</taxon>
        <taxon>Dikarya</taxon>
        <taxon>Ascomycota</taxon>
        <taxon>Pezizomycotina</taxon>
        <taxon>Eurotiomycetes</taxon>
        <taxon>Eurotiomycetidae</taxon>
        <taxon>Eurotiales</taxon>
        <taxon>Aspergillaceae</taxon>
        <taxon>Penicillium</taxon>
    </lineage>
</organism>
<evidence type="ECO:0000313" key="1">
    <source>
        <dbReference type="EMBL" id="KAJ5338046.1"/>
    </source>
</evidence>
<proteinExistence type="predicted"/>
<dbReference type="Proteomes" id="UP001147695">
    <property type="component" value="Unassembled WGS sequence"/>
</dbReference>
<comment type="caution">
    <text evidence="1">The sequence shown here is derived from an EMBL/GenBank/DDBJ whole genome shotgun (WGS) entry which is preliminary data.</text>
</comment>
<sequence length="74" mass="8127">MCWKGEVVDISERSFRNRSSKHYLKATKKTEMGQSEVAPLAGAKTFRSDHLAQLSLFPSQLTALTIGISAQSVS</sequence>
<protein>
    <submittedName>
        <fullName evidence="1">Uncharacterized protein</fullName>
    </submittedName>
</protein>
<dbReference type="EMBL" id="JAPZBQ010000003">
    <property type="protein sequence ID" value="KAJ5338046.1"/>
    <property type="molecule type" value="Genomic_DNA"/>
</dbReference>
<gene>
    <name evidence="1" type="ORF">N7452_004774</name>
</gene>
<name>A0A9W9UGS6_PENBR</name>
<accession>A0A9W9UGS6</accession>
<reference evidence="1" key="2">
    <citation type="journal article" date="2023" name="IMA Fungus">
        <title>Comparative genomic study of the Penicillium genus elucidates a diverse pangenome and 15 lateral gene transfer events.</title>
        <authorList>
            <person name="Petersen C."/>
            <person name="Sorensen T."/>
            <person name="Nielsen M.R."/>
            <person name="Sondergaard T.E."/>
            <person name="Sorensen J.L."/>
            <person name="Fitzpatrick D.A."/>
            <person name="Frisvad J.C."/>
            <person name="Nielsen K.L."/>
        </authorList>
    </citation>
    <scope>NUCLEOTIDE SEQUENCE</scope>
    <source>
        <strain evidence="1">IBT 35673</strain>
    </source>
</reference>
<evidence type="ECO:0000313" key="2">
    <source>
        <dbReference type="Proteomes" id="UP001147695"/>
    </source>
</evidence>
<reference evidence="1" key="1">
    <citation type="submission" date="2022-12" db="EMBL/GenBank/DDBJ databases">
        <authorList>
            <person name="Petersen C."/>
        </authorList>
    </citation>
    <scope>NUCLEOTIDE SEQUENCE</scope>
    <source>
        <strain evidence="1">IBT 35673</strain>
    </source>
</reference>